<organism evidence="3 4">
    <name type="scientific">Carboxydothermus pertinax</name>
    <dbReference type="NCBI Taxonomy" id="870242"/>
    <lineage>
        <taxon>Bacteria</taxon>
        <taxon>Bacillati</taxon>
        <taxon>Bacillota</taxon>
        <taxon>Clostridia</taxon>
        <taxon>Thermoanaerobacterales</taxon>
        <taxon>Thermoanaerobacteraceae</taxon>
        <taxon>Carboxydothermus</taxon>
    </lineage>
</organism>
<dbReference type="InterPro" id="IPR013762">
    <property type="entry name" value="Integrase-like_cat_sf"/>
</dbReference>
<dbReference type="PANTHER" id="PTHR30349">
    <property type="entry name" value="PHAGE INTEGRASE-RELATED"/>
    <property type="match status" value="1"/>
</dbReference>
<comment type="caution">
    <text evidence="3">The sequence shown here is derived from an EMBL/GenBank/DDBJ whole genome shotgun (WGS) entry which is preliminary data.</text>
</comment>
<proteinExistence type="predicted"/>
<dbReference type="Gene3D" id="1.10.443.10">
    <property type="entry name" value="Intergrase catalytic core"/>
    <property type="match status" value="1"/>
</dbReference>
<dbReference type="EMBL" id="BDJK01000017">
    <property type="protein sequence ID" value="GAV22668.1"/>
    <property type="molecule type" value="Genomic_DNA"/>
</dbReference>
<dbReference type="PANTHER" id="PTHR30349:SF91">
    <property type="entry name" value="INTA PROTEIN"/>
    <property type="match status" value="1"/>
</dbReference>
<accession>A0A1L8CUS4</accession>
<keyword evidence="4" id="KW-1185">Reference proteome</keyword>
<evidence type="ECO:0000313" key="4">
    <source>
        <dbReference type="Proteomes" id="UP000187485"/>
    </source>
</evidence>
<dbReference type="InterPro" id="IPR050090">
    <property type="entry name" value="Tyrosine_recombinase_XerCD"/>
</dbReference>
<keyword evidence="1" id="KW-0233">DNA recombination</keyword>
<evidence type="ECO:0000259" key="2">
    <source>
        <dbReference type="PROSITE" id="PS51898"/>
    </source>
</evidence>
<dbReference type="GO" id="GO:0006310">
    <property type="term" value="P:DNA recombination"/>
    <property type="evidence" value="ECO:0007669"/>
    <property type="project" value="UniProtKB-KW"/>
</dbReference>
<dbReference type="OrthoDB" id="9785687at2"/>
<dbReference type="CDD" id="cd01189">
    <property type="entry name" value="INT_ICEBs1_C_like"/>
    <property type="match status" value="1"/>
</dbReference>
<name>A0A1L8CUS4_9THEO</name>
<protein>
    <submittedName>
        <fullName evidence="3">Integrase</fullName>
    </submittedName>
</protein>
<gene>
    <name evidence="3" type="ORF">cpu_11780</name>
</gene>
<dbReference type="GO" id="GO:0015074">
    <property type="term" value="P:DNA integration"/>
    <property type="evidence" value="ECO:0007669"/>
    <property type="project" value="InterPro"/>
</dbReference>
<dbReference type="STRING" id="870242.cpu_11780"/>
<dbReference type="PROSITE" id="PS51898">
    <property type="entry name" value="TYR_RECOMBINASE"/>
    <property type="match status" value="1"/>
</dbReference>
<dbReference type="InterPro" id="IPR011010">
    <property type="entry name" value="DNA_brk_join_enz"/>
</dbReference>
<dbReference type="Pfam" id="PF00589">
    <property type="entry name" value="Phage_integrase"/>
    <property type="match status" value="1"/>
</dbReference>
<evidence type="ECO:0000256" key="1">
    <source>
        <dbReference type="ARBA" id="ARBA00023172"/>
    </source>
</evidence>
<feature type="domain" description="Tyr recombinase" evidence="2">
    <location>
        <begin position="30"/>
        <end position="208"/>
    </location>
</feature>
<dbReference type="GO" id="GO:0003677">
    <property type="term" value="F:DNA binding"/>
    <property type="evidence" value="ECO:0007669"/>
    <property type="project" value="InterPro"/>
</dbReference>
<dbReference type="InterPro" id="IPR002104">
    <property type="entry name" value="Integrase_catalytic"/>
</dbReference>
<reference evidence="4" key="1">
    <citation type="submission" date="2016-12" db="EMBL/GenBank/DDBJ databases">
        <title>Draft Genome Sequences od Carboxydothermus pertinax and islandicus, Hydrogenogenic Carboxydotrophic Bacteria.</title>
        <authorList>
            <person name="Fukuyama Y."/>
            <person name="Ohmae K."/>
            <person name="Yoneda Y."/>
            <person name="Yoshida T."/>
            <person name="Sako Y."/>
        </authorList>
    </citation>
    <scope>NUCLEOTIDE SEQUENCE [LARGE SCALE GENOMIC DNA]</scope>
    <source>
        <strain evidence="4">Ug1</strain>
    </source>
</reference>
<sequence length="208" mass="23666">MELLNKLKKAVLFKIMLLKRQNSRGCRKKKEVRALTLEEQDAFLRALAGHQLGTAFILALGTGLRRGELLGLHWEDIDLEEGILHVKRNVVYVRGHGIVVQPPKTEKGNRTIPIPKLVLKMLEGHQERLKAEGLYRPDGPVFPSKNGTYMYPDNFERTFRKLRKEAGIDINLHALRHTFATRLLELGEDLKVVQELLGHARIGITADI</sequence>
<evidence type="ECO:0000313" key="3">
    <source>
        <dbReference type="EMBL" id="GAV22668.1"/>
    </source>
</evidence>
<dbReference type="RefSeq" id="WP_075859144.1">
    <property type="nucleotide sequence ID" value="NZ_BDJK01000017.1"/>
</dbReference>
<dbReference type="SUPFAM" id="SSF56349">
    <property type="entry name" value="DNA breaking-rejoining enzymes"/>
    <property type="match status" value="1"/>
</dbReference>
<dbReference type="Proteomes" id="UP000187485">
    <property type="component" value="Unassembled WGS sequence"/>
</dbReference>
<dbReference type="AlphaFoldDB" id="A0A1L8CUS4"/>